<comment type="similarity">
    <text evidence="1">Belongs to the ROK (NagC/XylR) family.</text>
</comment>
<dbReference type="SUPFAM" id="SSF53067">
    <property type="entry name" value="Actin-like ATPase domain"/>
    <property type="match status" value="1"/>
</dbReference>
<evidence type="ECO:0000313" key="2">
    <source>
        <dbReference type="EMBL" id="GAA1956012.1"/>
    </source>
</evidence>
<protein>
    <submittedName>
        <fullName evidence="2">ROK family protein</fullName>
    </submittedName>
</protein>
<proteinExistence type="inferred from homology"/>
<accession>A0ABN2QRJ4</accession>
<reference evidence="2 3" key="1">
    <citation type="journal article" date="2019" name="Int. J. Syst. Evol. Microbiol.">
        <title>The Global Catalogue of Microorganisms (GCM) 10K type strain sequencing project: providing services to taxonomists for standard genome sequencing and annotation.</title>
        <authorList>
            <consortium name="The Broad Institute Genomics Platform"/>
            <consortium name="The Broad Institute Genome Sequencing Center for Infectious Disease"/>
            <person name="Wu L."/>
            <person name="Ma J."/>
        </authorList>
    </citation>
    <scope>NUCLEOTIDE SEQUENCE [LARGE SCALE GENOMIC DNA]</scope>
    <source>
        <strain evidence="2 3">JCM 14545</strain>
    </source>
</reference>
<dbReference type="Pfam" id="PF00480">
    <property type="entry name" value="ROK"/>
    <property type="match status" value="1"/>
</dbReference>
<dbReference type="EMBL" id="BAAANN010000009">
    <property type="protein sequence ID" value="GAA1956012.1"/>
    <property type="molecule type" value="Genomic_DNA"/>
</dbReference>
<dbReference type="PANTHER" id="PTHR18964">
    <property type="entry name" value="ROK (REPRESSOR, ORF, KINASE) FAMILY"/>
    <property type="match status" value="1"/>
</dbReference>
<dbReference type="InterPro" id="IPR036388">
    <property type="entry name" value="WH-like_DNA-bd_sf"/>
</dbReference>
<organism evidence="2 3">
    <name type="scientific">Amycolatopsis minnesotensis</name>
    <dbReference type="NCBI Taxonomy" id="337894"/>
    <lineage>
        <taxon>Bacteria</taxon>
        <taxon>Bacillati</taxon>
        <taxon>Actinomycetota</taxon>
        <taxon>Actinomycetes</taxon>
        <taxon>Pseudonocardiales</taxon>
        <taxon>Pseudonocardiaceae</taxon>
        <taxon>Amycolatopsis</taxon>
    </lineage>
</organism>
<dbReference type="Proteomes" id="UP001501116">
    <property type="component" value="Unassembled WGS sequence"/>
</dbReference>
<gene>
    <name evidence="2" type="ORF">GCM10009754_27290</name>
</gene>
<dbReference type="InterPro" id="IPR036390">
    <property type="entry name" value="WH_DNA-bd_sf"/>
</dbReference>
<name>A0ABN2QRJ4_9PSEU</name>
<evidence type="ECO:0000256" key="1">
    <source>
        <dbReference type="ARBA" id="ARBA00006479"/>
    </source>
</evidence>
<evidence type="ECO:0000313" key="3">
    <source>
        <dbReference type="Proteomes" id="UP001501116"/>
    </source>
</evidence>
<dbReference type="RefSeq" id="WP_344417477.1">
    <property type="nucleotide sequence ID" value="NZ_BAAANN010000009.1"/>
</dbReference>
<dbReference type="Gene3D" id="3.30.420.40">
    <property type="match status" value="2"/>
</dbReference>
<dbReference type="PANTHER" id="PTHR18964:SF173">
    <property type="entry name" value="GLUCOKINASE"/>
    <property type="match status" value="1"/>
</dbReference>
<keyword evidence="3" id="KW-1185">Reference proteome</keyword>
<dbReference type="Gene3D" id="1.10.10.10">
    <property type="entry name" value="Winged helix-like DNA-binding domain superfamily/Winged helix DNA-binding domain"/>
    <property type="match status" value="1"/>
</dbReference>
<dbReference type="InterPro" id="IPR043129">
    <property type="entry name" value="ATPase_NBD"/>
</dbReference>
<dbReference type="Pfam" id="PF12840">
    <property type="entry name" value="HTH_20"/>
    <property type="match status" value="1"/>
</dbReference>
<dbReference type="InterPro" id="IPR000600">
    <property type="entry name" value="ROK"/>
</dbReference>
<dbReference type="SUPFAM" id="SSF46785">
    <property type="entry name" value="Winged helix' DNA-binding domain"/>
    <property type="match status" value="1"/>
</dbReference>
<dbReference type="InterPro" id="IPR011991">
    <property type="entry name" value="ArsR-like_HTH"/>
</dbReference>
<sequence>MTVEEPGSAAHILRLVSTGEAMSRSDLARVLGVARSTASLRVQELIDAGLVSETGEGPSRGGRRPRLLRPRTDGGFALAADLGTRHVRVGAMTPARELVHTAAYELDIAAGPDAVLTELRSIAADFTSHEGLAGRRLIGVGVGLPGPVDAGRVSGPSRMPGWHGYSVEARLAEAFGVPVTVDNDANIVALGEYHARGREHETLLVVKAGTGIGSGLVSSGVVHRGAHGVAGDVSHVRVSAAGELPCSCGNTGCLETVASGAALLDTLRDKGMDVESTKRIAELAADADPSVTSLVRFAGRGLGEVLSTVVNFVNPHAVLLYGRLATIEPYVAAVRGALYERCLPIVTQDLEIGVAAAGVDAGVLGAGLLALRHALATTDRKDRP</sequence>
<comment type="caution">
    <text evidence="2">The sequence shown here is derived from an EMBL/GenBank/DDBJ whole genome shotgun (WGS) entry which is preliminary data.</text>
</comment>
<dbReference type="CDD" id="cd00090">
    <property type="entry name" value="HTH_ARSR"/>
    <property type="match status" value="1"/>
</dbReference>